<dbReference type="HOGENOM" id="CLU_030482_0_0_11"/>
<keyword evidence="3" id="KW-1185">Reference proteome</keyword>
<dbReference type="EMBL" id="CP002045">
    <property type="protein sequence ID" value="ADH93464.1"/>
    <property type="molecule type" value="Genomic_DNA"/>
</dbReference>
<name>D7BLD4_ARCHD</name>
<evidence type="ECO:0008006" key="4">
    <source>
        <dbReference type="Google" id="ProtNLM"/>
    </source>
</evidence>
<sequence length="444" mass="49352">MDFMTWAHKVASSHPELHDAVISASDEWLDILLADGRSFRFRPGALIREDAEESARTDILNRLLTIGIAQATPPAEPPAPTAAPADLPVASPHPSLLNTDHGTDVLPPAPDPEPLSAQELEQSRLIPLVDSAPYFLRSHHDGDSIVYLPLTDFIAVGLARETTQGHLPLFYSQLSGDMREIGEVMSDAVSHLRSYTGEERHLIEMGVANVGGAQVIAFMKPEGLQLSWWCDVDMMHNIAQHITADRPGDIPLFIPASRTQFYIVFADDPHLIDVVKALRDASDTESMVYPLPHTLAADGWREWVPFPGDELSRELSALRTDHRRAIYSAQTDIMSRWGNFGSLKDYRIMETDSGESVGVTTWDASDSSGSIPDTDMITFTRQESPHPWENEPAINITLRSHVARDVWPAGFERDPDAWPPRWNITGFPDADTLARLQESSTREF</sequence>
<organism evidence="2 3">
    <name type="scientific">Arcanobacterium haemolyticum (strain ATCC 9345 / DSM 20595 / CCM 5947 / CCUG 17215 / LMG 16163 / NBRC 15585 / NCTC 8452 / 11018)</name>
    <dbReference type="NCBI Taxonomy" id="644284"/>
    <lineage>
        <taxon>Bacteria</taxon>
        <taxon>Bacillati</taxon>
        <taxon>Actinomycetota</taxon>
        <taxon>Actinomycetes</taxon>
        <taxon>Actinomycetales</taxon>
        <taxon>Actinomycetaceae</taxon>
        <taxon>Arcanobacterium</taxon>
    </lineage>
</organism>
<dbReference type="KEGG" id="ahe:Arch_1785"/>
<dbReference type="Proteomes" id="UP000000376">
    <property type="component" value="Chromosome"/>
</dbReference>
<gene>
    <name evidence="2" type="ordered locus">Arch_1785</name>
</gene>
<evidence type="ECO:0000313" key="3">
    <source>
        <dbReference type="Proteomes" id="UP000000376"/>
    </source>
</evidence>
<evidence type="ECO:0000313" key="2">
    <source>
        <dbReference type="EMBL" id="ADH93464.1"/>
    </source>
</evidence>
<evidence type="ECO:0000256" key="1">
    <source>
        <dbReference type="SAM" id="MobiDB-lite"/>
    </source>
</evidence>
<dbReference type="OrthoDB" id="3719833at2"/>
<accession>D7BLD4</accession>
<feature type="region of interest" description="Disordered" evidence="1">
    <location>
        <begin position="71"/>
        <end position="115"/>
    </location>
</feature>
<dbReference type="STRING" id="644284.Arch_1785"/>
<proteinExistence type="predicted"/>
<dbReference type="AlphaFoldDB" id="D7BLD4"/>
<protein>
    <recommendedName>
        <fullName evidence="4">DUF1444 family protein</fullName>
    </recommendedName>
</protein>
<dbReference type="eggNOG" id="ENOG502ZG2Q">
    <property type="taxonomic scope" value="Bacteria"/>
</dbReference>
<reference evidence="2 3" key="1">
    <citation type="journal article" date="2010" name="Stand. Genomic Sci.">
        <title>Complete genome sequence of Arcanobacterium haemolyticum type strain (11018).</title>
        <authorList>
            <person name="Yasawong M."/>
            <person name="Teshima H."/>
            <person name="Lapidus A."/>
            <person name="Nolan M."/>
            <person name="Lucas S."/>
            <person name="Glavina Del Rio T."/>
            <person name="Tice H."/>
            <person name="Cheng J."/>
            <person name="Bruce D."/>
            <person name="Detter C."/>
            <person name="Tapia R."/>
            <person name="Han C."/>
            <person name="Goodwin L."/>
            <person name="Pitluck S."/>
            <person name="Liolios K."/>
            <person name="Ivanova N."/>
            <person name="Mavromatis K."/>
            <person name="Mikhailova N."/>
            <person name="Pati A."/>
            <person name="Chen A."/>
            <person name="Palaniappan K."/>
            <person name="Land M."/>
            <person name="Hauser L."/>
            <person name="Chang Y."/>
            <person name="Jeffries C."/>
            <person name="Rohde M."/>
            <person name="Sikorski J."/>
            <person name="Pukall R."/>
            <person name="Goker M."/>
            <person name="Woyke T."/>
            <person name="Bristow J."/>
            <person name="Eisen J."/>
            <person name="Markowitz V."/>
            <person name="Hugenholtz P."/>
            <person name="Kyrpides N."/>
            <person name="Klenk H."/>
        </authorList>
    </citation>
    <scope>NUCLEOTIDE SEQUENCE [LARGE SCALE GENOMIC DNA]</scope>
    <source>
        <strain evidence="3">ATCC 9345 / DSM 20595 / CCUG 17215 / LMG 16163 / NBRC 15585 / NCTC 8452 / 11018</strain>
    </source>
</reference>
<dbReference type="RefSeq" id="WP_013170948.1">
    <property type="nucleotide sequence ID" value="NC_014218.1"/>
</dbReference>